<evidence type="ECO:0000313" key="6">
    <source>
        <dbReference type="EMBL" id="RVE60890.1"/>
    </source>
</evidence>
<evidence type="ECO:0000256" key="4">
    <source>
        <dbReference type="SAM" id="SignalP"/>
    </source>
</evidence>
<dbReference type="EMBL" id="CM012454">
    <property type="protein sequence ID" value="RVE60890.1"/>
    <property type="molecule type" value="Genomic_DNA"/>
</dbReference>
<dbReference type="PANTHER" id="PTHR24100:SF151">
    <property type="entry name" value="ICOS LIGAND"/>
    <property type="match status" value="1"/>
</dbReference>
<dbReference type="InterPro" id="IPR036179">
    <property type="entry name" value="Ig-like_dom_sf"/>
</dbReference>
<evidence type="ECO:0000256" key="3">
    <source>
        <dbReference type="ARBA" id="ARBA00023319"/>
    </source>
</evidence>
<keyword evidence="7" id="KW-1185">Reference proteome</keyword>
<dbReference type="AlphaFoldDB" id="A0A437CDL0"/>
<sequence length="183" mass="20468">MWTLSSVLFLVLVGSSVSGSSGLRIKAEPGQNVILPCRDPNIHQVSVFEWNRTDLEKDEYVFFYRNKRPYLAGQPESFQNRVFLNNSQMKDGDLSVVLKNLKMNDNGTYECRVIKRRRKRSVSDSTLISTIQLSVSPPPPPPPPGEKQQLKVEEANAIAGGGSRSRLSLIFLSGLLILRPLVL</sequence>
<dbReference type="SMART" id="SM00409">
    <property type="entry name" value="IG"/>
    <property type="match status" value="1"/>
</dbReference>
<feature type="signal peptide" evidence="4">
    <location>
        <begin position="1"/>
        <end position="22"/>
    </location>
</feature>
<dbReference type="InterPro" id="IPR013106">
    <property type="entry name" value="Ig_V-set"/>
</dbReference>
<dbReference type="Pfam" id="PF07686">
    <property type="entry name" value="V-set"/>
    <property type="match status" value="1"/>
</dbReference>
<evidence type="ECO:0000256" key="1">
    <source>
        <dbReference type="ARBA" id="ARBA00004370"/>
    </source>
</evidence>
<dbReference type="GO" id="GO:0050852">
    <property type="term" value="P:T cell receptor signaling pathway"/>
    <property type="evidence" value="ECO:0007669"/>
    <property type="project" value="TreeGrafter"/>
</dbReference>
<dbReference type="InterPro" id="IPR013783">
    <property type="entry name" value="Ig-like_fold"/>
</dbReference>
<dbReference type="GO" id="GO:0009897">
    <property type="term" value="C:external side of plasma membrane"/>
    <property type="evidence" value="ECO:0007669"/>
    <property type="project" value="TreeGrafter"/>
</dbReference>
<name>A0A437CDL0_ORYJA</name>
<dbReference type="InterPro" id="IPR003599">
    <property type="entry name" value="Ig_sub"/>
</dbReference>
<dbReference type="GO" id="GO:0005102">
    <property type="term" value="F:signaling receptor binding"/>
    <property type="evidence" value="ECO:0007669"/>
    <property type="project" value="TreeGrafter"/>
</dbReference>
<dbReference type="GO" id="GO:0001817">
    <property type="term" value="P:regulation of cytokine production"/>
    <property type="evidence" value="ECO:0007669"/>
    <property type="project" value="TreeGrafter"/>
</dbReference>
<feature type="chain" id="PRO_5019382888" description="Ig-like domain-containing protein" evidence="4">
    <location>
        <begin position="23"/>
        <end position="183"/>
    </location>
</feature>
<dbReference type="Proteomes" id="UP000283210">
    <property type="component" value="Chromosome 18"/>
</dbReference>
<dbReference type="InterPro" id="IPR050504">
    <property type="entry name" value="IgSF_BTN/MOG"/>
</dbReference>
<protein>
    <recommendedName>
        <fullName evidence="5">Ig-like domain-containing protein</fullName>
    </recommendedName>
</protein>
<evidence type="ECO:0000259" key="5">
    <source>
        <dbReference type="PROSITE" id="PS50835"/>
    </source>
</evidence>
<comment type="subcellular location">
    <subcellularLocation>
        <location evidence="1">Membrane</location>
    </subcellularLocation>
</comment>
<dbReference type="SUPFAM" id="SSF48726">
    <property type="entry name" value="Immunoglobulin"/>
    <property type="match status" value="1"/>
</dbReference>
<gene>
    <name evidence="6" type="ORF">OJAV_G00185750</name>
</gene>
<dbReference type="InterPro" id="IPR007110">
    <property type="entry name" value="Ig-like_dom"/>
</dbReference>
<dbReference type="Gene3D" id="2.60.40.10">
    <property type="entry name" value="Immunoglobulins"/>
    <property type="match status" value="1"/>
</dbReference>
<keyword evidence="3" id="KW-0393">Immunoglobulin domain</keyword>
<organism evidence="6 7">
    <name type="scientific">Oryzias javanicus</name>
    <name type="common">Javanese ricefish</name>
    <name type="synonym">Aplocheilus javanicus</name>
    <dbReference type="NCBI Taxonomy" id="123683"/>
    <lineage>
        <taxon>Eukaryota</taxon>
        <taxon>Metazoa</taxon>
        <taxon>Chordata</taxon>
        <taxon>Craniata</taxon>
        <taxon>Vertebrata</taxon>
        <taxon>Euteleostomi</taxon>
        <taxon>Actinopterygii</taxon>
        <taxon>Neopterygii</taxon>
        <taxon>Teleostei</taxon>
        <taxon>Neoteleostei</taxon>
        <taxon>Acanthomorphata</taxon>
        <taxon>Ovalentaria</taxon>
        <taxon>Atherinomorphae</taxon>
        <taxon>Beloniformes</taxon>
        <taxon>Adrianichthyidae</taxon>
        <taxon>Oryziinae</taxon>
        <taxon>Oryzias</taxon>
    </lineage>
</organism>
<keyword evidence="2" id="KW-0472">Membrane</keyword>
<proteinExistence type="predicted"/>
<keyword evidence="4" id="KW-0732">Signal</keyword>
<evidence type="ECO:0000256" key="2">
    <source>
        <dbReference type="ARBA" id="ARBA00023136"/>
    </source>
</evidence>
<evidence type="ECO:0000313" key="7">
    <source>
        <dbReference type="Proteomes" id="UP000283210"/>
    </source>
</evidence>
<dbReference type="PANTHER" id="PTHR24100">
    <property type="entry name" value="BUTYROPHILIN"/>
    <property type="match status" value="1"/>
</dbReference>
<dbReference type="PROSITE" id="PS50835">
    <property type="entry name" value="IG_LIKE"/>
    <property type="match status" value="1"/>
</dbReference>
<dbReference type="OrthoDB" id="7225082at2759"/>
<reference evidence="6 7" key="2">
    <citation type="submission" date="2019-01" db="EMBL/GenBank/DDBJ databases">
        <title>A chromosome length genome reference of the Java medaka (oryzias javanicus).</title>
        <authorList>
            <person name="Herpin A."/>
            <person name="Takehana Y."/>
            <person name="Naruse K."/>
            <person name="Ansai S."/>
            <person name="Kawaguchi M."/>
        </authorList>
    </citation>
    <scope>NUCLEOTIDE SEQUENCE [LARGE SCALE GENOMIC DNA]</scope>
    <source>
        <strain evidence="6">RS831</strain>
        <tissue evidence="6">Whole body</tissue>
    </source>
</reference>
<reference evidence="6 7" key="1">
    <citation type="submission" date="2018-11" db="EMBL/GenBank/DDBJ databases">
        <authorList>
            <person name="Lopez-Roques C."/>
            <person name="Donnadieu C."/>
            <person name="Bouchez O."/>
            <person name="Klopp C."/>
            <person name="Cabau C."/>
            <person name="Zahm M."/>
        </authorList>
    </citation>
    <scope>NUCLEOTIDE SEQUENCE [LARGE SCALE GENOMIC DNA]</scope>
    <source>
        <strain evidence="6">RS831</strain>
        <tissue evidence="6">Whole body</tissue>
    </source>
</reference>
<accession>A0A437CDL0</accession>
<feature type="domain" description="Ig-like" evidence="5">
    <location>
        <begin position="15"/>
        <end position="123"/>
    </location>
</feature>